<dbReference type="InterPro" id="IPR005161">
    <property type="entry name" value="Ku_N"/>
</dbReference>
<dbReference type="EMBL" id="JAIWYP010000001">
    <property type="protein sequence ID" value="KAH3887420.1"/>
    <property type="molecule type" value="Genomic_DNA"/>
</dbReference>
<dbReference type="Gene3D" id="3.40.50.410">
    <property type="entry name" value="von Willebrand factor, type A domain"/>
    <property type="match status" value="1"/>
</dbReference>
<dbReference type="InterPro" id="IPR036465">
    <property type="entry name" value="vWFA_dom_sf"/>
</dbReference>
<reference evidence="2" key="2">
    <citation type="submission" date="2020-11" db="EMBL/GenBank/DDBJ databases">
        <authorList>
            <person name="McCartney M.A."/>
            <person name="Auch B."/>
            <person name="Kono T."/>
            <person name="Mallez S."/>
            <person name="Becker A."/>
            <person name="Gohl D.M."/>
            <person name="Silverstein K.A.T."/>
            <person name="Koren S."/>
            <person name="Bechman K.B."/>
            <person name="Herman A."/>
            <person name="Abrahante J.E."/>
            <person name="Garbe J."/>
        </authorList>
    </citation>
    <scope>NUCLEOTIDE SEQUENCE</scope>
    <source>
        <strain evidence="2">Duluth1</strain>
        <tissue evidence="2">Whole animal</tissue>
    </source>
</reference>
<dbReference type="GO" id="GO:0006303">
    <property type="term" value="P:double-strand break repair via nonhomologous end joining"/>
    <property type="evidence" value="ECO:0007669"/>
    <property type="project" value="TreeGrafter"/>
</dbReference>
<proteinExistence type="predicted"/>
<dbReference type="PANTHER" id="PTHR12604">
    <property type="entry name" value="KU AUTOANTIGEN DNA HELICASE"/>
    <property type="match status" value="1"/>
</dbReference>
<evidence type="ECO:0000259" key="1">
    <source>
        <dbReference type="Pfam" id="PF03731"/>
    </source>
</evidence>
<organism evidence="2 3">
    <name type="scientific">Dreissena polymorpha</name>
    <name type="common">Zebra mussel</name>
    <name type="synonym">Mytilus polymorpha</name>
    <dbReference type="NCBI Taxonomy" id="45954"/>
    <lineage>
        <taxon>Eukaryota</taxon>
        <taxon>Metazoa</taxon>
        <taxon>Spiralia</taxon>
        <taxon>Lophotrochozoa</taxon>
        <taxon>Mollusca</taxon>
        <taxon>Bivalvia</taxon>
        <taxon>Autobranchia</taxon>
        <taxon>Heteroconchia</taxon>
        <taxon>Euheterodonta</taxon>
        <taxon>Imparidentia</taxon>
        <taxon>Neoheterodontei</taxon>
        <taxon>Myida</taxon>
        <taxon>Dreissenoidea</taxon>
        <taxon>Dreissenidae</taxon>
        <taxon>Dreissena</taxon>
    </lineage>
</organism>
<feature type="domain" description="Ku70/Ku80 N-terminal alpha/beta" evidence="1">
    <location>
        <begin position="120"/>
        <end position="198"/>
    </location>
</feature>
<dbReference type="GO" id="GO:0003690">
    <property type="term" value="F:double-stranded DNA binding"/>
    <property type="evidence" value="ECO:0007669"/>
    <property type="project" value="TreeGrafter"/>
</dbReference>
<dbReference type="AlphaFoldDB" id="A0A9D4N1R5"/>
<dbReference type="Pfam" id="PF03731">
    <property type="entry name" value="Ku_N"/>
    <property type="match status" value="1"/>
</dbReference>
<dbReference type="PANTHER" id="PTHR12604:SF2">
    <property type="entry name" value="X-RAY REPAIR CROSS-COMPLEMENTING PROTEIN 6"/>
    <property type="match status" value="1"/>
</dbReference>
<accession>A0A9D4N1R5</accession>
<comment type="caution">
    <text evidence="2">The sequence shown here is derived from an EMBL/GenBank/DDBJ whole genome shotgun (WGS) entry which is preliminary data.</text>
</comment>
<dbReference type="GO" id="GO:0043564">
    <property type="term" value="C:Ku70:Ku80 complex"/>
    <property type="evidence" value="ECO:0007669"/>
    <property type="project" value="TreeGrafter"/>
</dbReference>
<dbReference type="GO" id="GO:0042162">
    <property type="term" value="F:telomeric DNA binding"/>
    <property type="evidence" value="ECO:0007669"/>
    <property type="project" value="TreeGrafter"/>
</dbReference>
<gene>
    <name evidence="2" type="ORF">DPMN_011437</name>
</gene>
<keyword evidence="3" id="KW-1185">Reference proteome</keyword>
<protein>
    <recommendedName>
        <fullName evidence="1">Ku70/Ku80 N-terminal alpha/beta domain-containing protein</fullName>
    </recommendedName>
</protein>
<dbReference type="GO" id="GO:0000723">
    <property type="term" value="P:telomere maintenance"/>
    <property type="evidence" value="ECO:0007669"/>
    <property type="project" value="TreeGrafter"/>
</dbReference>
<evidence type="ECO:0000313" key="3">
    <source>
        <dbReference type="Proteomes" id="UP000828390"/>
    </source>
</evidence>
<evidence type="ECO:0000313" key="2">
    <source>
        <dbReference type="EMBL" id="KAH3887420.1"/>
    </source>
</evidence>
<name>A0A9D4N1R5_DREPO</name>
<dbReference type="Proteomes" id="UP000828390">
    <property type="component" value="Unassembled WGS sequence"/>
</dbReference>
<sequence>MSQPPAKYRPKIKLIKVSTSQPKPSLKTLGEGFKIGKSTRNASGSKFLRPTERAHIRDFALSLQRYGHETDGDFLATADTLINSSENKIVKQKCAPKQRDEEEEELEAENLRDGLILLVENEEEDESLFQLCIKCCKTTLQNKIISSEKDLVGIVLFGTEKSKNANEFKHIYVYQELDQPGAPRILELEDMCEGKETDWNSRPSSQSVIPVSSAFLQFV</sequence>
<reference evidence="2" key="1">
    <citation type="journal article" date="2019" name="bioRxiv">
        <title>The Genome of the Zebra Mussel, Dreissena polymorpha: A Resource for Invasive Species Research.</title>
        <authorList>
            <person name="McCartney M.A."/>
            <person name="Auch B."/>
            <person name="Kono T."/>
            <person name="Mallez S."/>
            <person name="Zhang Y."/>
            <person name="Obille A."/>
            <person name="Becker A."/>
            <person name="Abrahante J.E."/>
            <person name="Garbe J."/>
            <person name="Badalamenti J.P."/>
            <person name="Herman A."/>
            <person name="Mangelson H."/>
            <person name="Liachko I."/>
            <person name="Sullivan S."/>
            <person name="Sone E.D."/>
            <person name="Koren S."/>
            <person name="Silverstein K.A.T."/>
            <person name="Beckman K.B."/>
            <person name="Gohl D.M."/>
        </authorList>
    </citation>
    <scope>NUCLEOTIDE SEQUENCE</scope>
    <source>
        <strain evidence="2">Duluth1</strain>
        <tissue evidence="2">Whole animal</tissue>
    </source>
</reference>
<dbReference type="SUPFAM" id="SSF53300">
    <property type="entry name" value="vWA-like"/>
    <property type="match status" value="1"/>
</dbReference>